<dbReference type="Gene3D" id="3.30.160.390">
    <property type="entry name" value="Integrase, DNA-binding domain"/>
    <property type="match status" value="1"/>
</dbReference>
<dbReference type="Pfam" id="PF13356">
    <property type="entry name" value="Arm-DNA-bind_3"/>
    <property type="match status" value="1"/>
</dbReference>
<dbReference type="AlphaFoldDB" id="A0A2A5T5M0"/>
<reference evidence="3" key="1">
    <citation type="submission" date="2017-04" db="EMBL/GenBank/DDBJ databases">
        <title>Genome evolution of the luminous symbionts of deep sea anglerfish.</title>
        <authorList>
            <person name="Hendry T.A."/>
        </authorList>
    </citation>
    <scope>NUCLEOTIDE SEQUENCE [LARGE SCALE GENOMIC DNA]</scope>
</reference>
<feature type="domain" description="Integrase DNA-binding" evidence="1">
    <location>
        <begin position="2"/>
        <end position="51"/>
    </location>
</feature>
<proteinExistence type="predicted"/>
<organism evidence="2 3">
    <name type="scientific">Candidatus Enterovibrio escicola</name>
    <dbReference type="NCBI Taxonomy" id="1927127"/>
    <lineage>
        <taxon>Bacteria</taxon>
        <taxon>Pseudomonadati</taxon>
        <taxon>Pseudomonadota</taxon>
        <taxon>Gammaproteobacteria</taxon>
        <taxon>Vibrionales</taxon>
        <taxon>Vibrionaceae</taxon>
        <taxon>Enterovibrio</taxon>
    </lineage>
</organism>
<gene>
    <name evidence="2" type="ORF">BTN49_0395</name>
</gene>
<dbReference type="EMBL" id="NBYY01000009">
    <property type="protein sequence ID" value="PCS23431.1"/>
    <property type="molecule type" value="Genomic_DNA"/>
</dbReference>
<dbReference type="InterPro" id="IPR038488">
    <property type="entry name" value="Integrase_DNA-bd_sf"/>
</dbReference>
<sequence length="57" mass="6848">MFTYKRPFTKKRSKITIDQYSSISLAQARGKREEFNTLLYQNIDTVEYREELVRKGV</sequence>
<keyword evidence="3" id="KW-1185">Reference proteome</keyword>
<evidence type="ECO:0000313" key="2">
    <source>
        <dbReference type="EMBL" id="PCS23431.1"/>
    </source>
</evidence>
<dbReference type="Proteomes" id="UP000219020">
    <property type="component" value="Unassembled WGS sequence"/>
</dbReference>
<name>A0A2A5T5M0_9GAMM</name>
<evidence type="ECO:0000259" key="1">
    <source>
        <dbReference type="Pfam" id="PF13356"/>
    </source>
</evidence>
<accession>A0A2A5T5M0</accession>
<evidence type="ECO:0000313" key="3">
    <source>
        <dbReference type="Proteomes" id="UP000219020"/>
    </source>
</evidence>
<protein>
    <recommendedName>
        <fullName evidence="1">Integrase DNA-binding domain-containing protein</fullName>
    </recommendedName>
</protein>
<comment type="caution">
    <text evidence="2">The sequence shown here is derived from an EMBL/GenBank/DDBJ whole genome shotgun (WGS) entry which is preliminary data.</text>
</comment>
<dbReference type="InterPro" id="IPR025166">
    <property type="entry name" value="Integrase_DNA_bind_dom"/>
</dbReference>